<feature type="compositionally biased region" description="Low complexity" evidence="1">
    <location>
        <begin position="93"/>
        <end position="102"/>
    </location>
</feature>
<gene>
    <name evidence="2" type="ORF">AVDCRST_MAG41-577</name>
</gene>
<feature type="compositionally biased region" description="Basic residues" evidence="1">
    <location>
        <begin position="82"/>
        <end position="92"/>
    </location>
</feature>
<feature type="region of interest" description="Disordered" evidence="1">
    <location>
        <begin position="1"/>
        <end position="149"/>
    </location>
</feature>
<feature type="non-terminal residue" evidence="2">
    <location>
        <position position="1"/>
    </location>
</feature>
<evidence type="ECO:0000256" key="1">
    <source>
        <dbReference type="SAM" id="MobiDB-lite"/>
    </source>
</evidence>
<feature type="compositionally biased region" description="Gly residues" evidence="1">
    <location>
        <begin position="40"/>
        <end position="58"/>
    </location>
</feature>
<feature type="non-terminal residue" evidence="2">
    <location>
        <position position="149"/>
    </location>
</feature>
<reference evidence="2" key="1">
    <citation type="submission" date="2020-02" db="EMBL/GenBank/DDBJ databases">
        <authorList>
            <person name="Meier V. D."/>
        </authorList>
    </citation>
    <scope>NUCLEOTIDE SEQUENCE</scope>
    <source>
        <strain evidence="2">AVDCRST_MAG41</strain>
    </source>
</reference>
<sequence>ASDDREDPVRRLHRRGAGGDEGACRRTAGRGQEGRQEGGRPAGGPGPDRGDGTGGPGAGRARARDGDRGRPGPVPEDLVRHAVLRGRRRQGRRLLPGRGQVQVPLLHAGFPGHGESRRRRPVAGVVRAGELEPRGRGEGRPAGHRRDLL</sequence>
<protein>
    <submittedName>
        <fullName evidence="2">Uncharacterized protein</fullName>
    </submittedName>
</protein>
<name>A0A6J4HGK2_9ACTN</name>
<organism evidence="2">
    <name type="scientific">uncultured Mycobacteriales bacterium</name>
    <dbReference type="NCBI Taxonomy" id="581187"/>
    <lineage>
        <taxon>Bacteria</taxon>
        <taxon>Bacillati</taxon>
        <taxon>Actinomycetota</taxon>
        <taxon>Actinomycetes</taxon>
        <taxon>Mycobacteriales</taxon>
        <taxon>environmental samples</taxon>
    </lineage>
</organism>
<proteinExistence type="predicted"/>
<dbReference type="EMBL" id="CADCTP010000058">
    <property type="protein sequence ID" value="CAA9222623.1"/>
    <property type="molecule type" value="Genomic_DNA"/>
</dbReference>
<evidence type="ECO:0000313" key="2">
    <source>
        <dbReference type="EMBL" id="CAA9222623.1"/>
    </source>
</evidence>
<dbReference type="AlphaFoldDB" id="A0A6J4HGK2"/>
<accession>A0A6J4HGK2</accession>
<feature type="compositionally biased region" description="Basic and acidic residues" evidence="1">
    <location>
        <begin position="129"/>
        <end position="149"/>
    </location>
</feature>